<feature type="region of interest" description="Disordered" evidence="5">
    <location>
        <begin position="592"/>
        <end position="631"/>
    </location>
</feature>
<dbReference type="PANTHER" id="PTHR12972:SF0">
    <property type="entry name" value="PROTEIN DOWNSTREAM NEIGHBOR OF SON"/>
    <property type="match status" value="1"/>
</dbReference>
<dbReference type="AlphaFoldDB" id="A0AAD5TI65"/>
<evidence type="ECO:0000256" key="5">
    <source>
        <dbReference type="SAM" id="MobiDB-lite"/>
    </source>
</evidence>
<feature type="compositionally biased region" description="Polar residues" evidence="5">
    <location>
        <begin position="119"/>
        <end position="132"/>
    </location>
</feature>
<evidence type="ECO:0000313" key="7">
    <source>
        <dbReference type="Proteomes" id="UP001212152"/>
    </source>
</evidence>
<dbReference type="EMBL" id="JADGJQ010000051">
    <property type="protein sequence ID" value="KAJ3175473.1"/>
    <property type="molecule type" value="Genomic_DNA"/>
</dbReference>
<feature type="region of interest" description="Disordered" evidence="5">
    <location>
        <begin position="285"/>
        <end position="346"/>
    </location>
</feature>
<keyword evidence="3" id="KW-0539">Nucleus</keyword>
<evidence type="ECO:0000256" key="3">
    <source>
        <dbReference type="ARBA" id="ARBA00023242"/>
    </source>
</evidence>
<dbReference type="Proteomes" id="UP001212152">
    <property type="component" value="Unassembled WGS sequence"/>
</dbReference>
<feature type="region of interest" description="Disordered" evidence="5">
    <location>
        <begin position="1"/>
        <end position="154"/>
    </location>
</feature>
<comment type="similarity">
    <text evidence="4">Belongs to the DONSON family.</text>
</comment>
<feature type="region of interest" description="Disordered" evidence="5">
    <location>
        <begin position="378"/>
        <end position="416"/>
    </location>
</feature>
<keyword evidence="7" id="KW-1185">Reference proteome</keyword>
<gene>
    <name evidence="6" type="ORF">HDU87_006136</name>
</gene>
<evidence type="ECO:0000256" key="2">
    <source>
        <dbReference type="ARBA" id="ARBA00022473"/>
    </source>
</evidence>
<feature type="compositionally biased region" description="Basic and acidic residues" evidence="5">
    <location>
        <begin position="298"/>
        <end position="314"/>
    </location>
</feature>
<comment type="subcellular location">
    <subcellularLocation>
        <location evidence="1">Nucleus</location>
    </subcellularLocation>
</comment>
<dbReference type="InterPro" id="IPR024861">
    <property type="entry name" value="Donson"/>
</dbReference>
<accession>A0AAD5TI65</accession>
<feature type="compositionally biased region" description="Low complexity" evidence="5">
    <location>
        <begin position="32"/>
        <end position="50"/>
    </location>
</feature>
<evidence type="ECO:0000256" key="4">
    <source>
        <dbReference type="ARBA" id="ARBA00025806"/>
    </source>
</evidence>
<evidence type="ECO:0000256" key="1">
    <source>
        <dbReference type="ARBA" id="ARBA00004123"/>
    </source>
</evidence>
<sequence length="812" mass="88773">MDPGTTLNKRKRPPNDLAALRQKQLRKRQTDQSQSSAAQPSTSASSAPAAITVESAQPASLAPAGSFSGTLARRPPVNSLQASEPQFTLFGKAPSKPAVLDAVSGTADADARPKPRSFARQQNLNPFSNSGALNREAGYNDERPKPVNPFQRFASASKLQVKSPGDLNERIDNVENERVEVPLLITEVGFHVESALASSSRSRASASASDLPVRAFSRSYSCSSVLLSPRVKTTKRTVKQLPVGQISFASRYKDSDSDLDNGFSSDNQDLLDSADEYYGHTQVSQAYMSDPELDAEEREVAARREAVSMTAKDDKKRKRKKKSTTDTVPDTQEDPFPEESPGGGLMQLLTGKRMVKDDITEQELSSLASLSQTRKVVPLNLPKPDFRTQKTAVSSSQGASDSQSQSQSQSRAELPNDWSLKINISMMSRGPYTSAAALDEAGEASCLETFVQHGGETDLQPDETIQSSLYHWVFPAERPPPTHVALMAKVLAKVAEKNAVLKEHEQLELEYFQRCEQTWKEAFQSAYTMLRKNKLDYFYYLNSQFSVLFYHKDTGLGVTTCSAVMSTSTSGLRKQLDAEDIGFLVVMPKQSTTTDKAVDPGSTDGSTQETPAAGDTSPIRERSLPDPSTQTYPLRFDGSANVYRLFEFLLRWTEQRTDRRAEQMPTLLSLGPFLHAQIKSAKIVKHEKVRYNIQSSVIGSSSQSSETPSQSSKVETWHKLVIDGYVLPTAVTRLMATFRTAVIVGDLDSSQAEGGEGGVSGGLLTGTLRSHERTLGLNLAISNVAEDIQDGSGKAVATIRSVQMKGRGMKWK</sequence>
<dbReference type="GO" id="GO:0033260">
    <property type="term" value="P:nuclear DNA replication"/>
    <property type="evidence" value="ECO:0007669"/>
    <property type="project" value="TreeGrafter"/>
</dbReference>
<comment type="caution">
    <text evidence="6">The sequence shown here is derived from an EMBL/GenBank/DDBJ whole genome shotgun (WGS) entry which is preliminary data.</text>
</comment>
<protein>
    <submittedName>
        <fullName evidence="6">Uncharacterized protein</fullName>
    </submittedName>
</protein>
<feature type="compositionally biased region" description="Low complexity" evidence="5">
    <location>
        <begin position="394"/>
        <end position="410"/>
    </location>
</feature>
<dbReference type="PANTHER" id="PTHR12972">
    <property type="entry name" value="DOWNSTREAM NEIGHBOR OF SON"/>
    <property type="match status" value="1"/>
</dbReference>
<evidence type="ECO:0000313" key="6">
    <source>
        <dbReference type="EMBL" id="KAJ3175473.1"/>
    </source>
</evidence>
<dbReference type="GO" id="GO:0005634">
    <property type="term" value="C:nucleus"/>
    <property type="evidence" value="ECO:0007669"/>
    <property type="project" value="UniProtKB-SubCell"/>
</dbReference>
<reference evidence="6" key="1">
    <citation type="submission" date="2020-05" db="EMBL/GenBank/DDBJ databases">
        <title>Phylogenomic resolution of chytrid fungi.</title>
        <authorList>
            <person name="Stajich J.E."/>
            <person name="Amses K."/>
            <person name="Simmons R."/>
            <person name="Seto K."/>
            <person name="Myers J."/>
            <person name="Bonds A."/>
            <person name="Quandt C.A."/>
            <person name="Barry K."/>
            <person name="Liu P."/>
            <person name="Grigoriev I."/>
            <person name="Longcore J.E."/>
            <person name="James T.Y."/>
        </authorList>
    </citation>
    <scope>NUCLEOTIDE SEQUENCE</scope>
    <source>
        <strain evidence="6">JEL0379</strain>
    </source>
</reference>
<name>A0AAD5TI65_9FUNG</name>
<organism evidence="6 7">
    <name type="scientific">Geranomyces variabilis</name>
    <dbReference type="NCBI Taxonomy" id="109894"/>
    <lineage>
        <taxon>Eukaryota</taxon>
        <taxon>Fungi</taxon>
        <taxon>Fungi incertae sedis</taxon>
        <taxon>Chytridiomycota</taxon>
        <taxon>Chytridiomycota incertae sedis</taxon>
        <taxon>Chytridiomycetes</taxon>
        <taxon>Spizellomycetales</taxon>
        <taxon>Powellomycetaceae</taxon>
        <taxon>Geranomyces</taxon>
    </lineage>
</organism>
<proteinExistence type="inferred from homology"/>
<keyword evidence="2" id="KW-0217">Developmental protein</keyword>